<dbReference type="RefSeq" id="WP_301228317.1">
    <property type="nucleotide sequence ID" value="NZ_JAROCG010000001.1"/>
</dbReference>
<evidence type="ECO:0000256" key="1">
    <source>
        <dbReference type="SAM" id="Phobius"/>
    </source>
</evidence>
<comment type="caution">
    <text evidence="2">The sequence shown here is derived from an EMBL/GenBank/DDBJ whole genome shotgun (WGS) entry which is preliminary data.</text>
</comment>
<name>A0ABT8K3F1_9MICC</name>
<feature type="transmembrane region" description="Helical" evidence="1">
    <location>
        <begin position="41"/>
        <end position="61"/>
    </location>
</feature>
<proteinExistence type="predicted"/>
<dbReference type="Proteomes" id="UP001174209">
    <property type="component" value="Unassembled WGS sequence"/>
</dbReference>
<keyword evidence="3" id="KW-1185">Reference proteome</keyword>
<keyword evidence="1" id="KW-0472">Membrane</keyword>
<protein>
    <submittedName>
        <fullName evidence="2">Uncharacterized protein</fullName>
    </submittedName>
</protein>
<gene>
    <name evidence="2" type="ORF">P5G52_13915</name>
</gene>
<keyword evidence="1" id="KW-0812">Transmembrane</keyword>
<keyword evidence="1" id="KW-1133">Transmembrane helix</keyword>
<sequence>MRSSASVKALVVAGLVLVATSAVLSLAVDWAGVVPRPVTGAGMLGAVLLLAALLVSANAGVRRRDKDAQLHGEFFYDEAESGTCPMCCHGNVPERGKSCNERDDMYPDMACGCKHRFHLAA</sequence>
<reference evidence="2" key="1">
    <citation type="submission" date="2023-06" db="EMBL/GenBank/DDBJ databases">
        <title>MT1 and MT2 Draft Genomes of Novel Species.</title>
        <authorList>
            <person name="Venkateswaran K."/>
        </authorList>
    </citation>
    <scope>NUCLEOTIDE SEQUENCE</scope>
    <source>
        <strain evidence="2">IIF3SC-B10</strain>
    </source>
</reference>
<organism evidence="2 3">
    <name type="scientific">Arthrobacter burdickii</name>
    <dbReference type="NCBI Taxonomy" id="3035920"/>
    <lineage>
        <taxon>Bacteria</taxon>
        <taxon>Bacillati</taxon>
        <taxon>Actinomycetota</taxon>
        <taxon>Actinomycetes</taxon>
        <taxon>Micrococcales</taxon>
        <taxon>Micrococcaceae</taxon>
        <taxon>Arthrobacter</taxon>
    </lineage>
</organism>
<accession>A0ABT8K3F1</accession>
<evidence type="ECO:0000313" key="3">
    <source>
        <dbReference type="Proteomes" id="UP001174209"/>
    </source>
</evidence>
<dbReference type="EMBL" id="JAROCG010000001">
    <property type="protein sequence ID" value="MDN4611961.1"/>
    <property type="molecule type" value="Genomic_DNA"/>
</dbReference>
<evidence type="ECO:0000313" key="2">
    <source>
        <dbReference type="EMBL" id="MDN4611961.1"/>
    </source>
</evidence>